<dbReference type="InterPro" id="IPR002634">
    <property type="entry name" value="BolA"/>
</dbReference>
<evidence type="ECO:0000313" key="2">
    <source>
        <dbReference type="EMBL" id="CAE6997144.1"/>
    </source>
</evidence>
<dbReference type="GO" id="GO:0006879">
    <property type="term" value="P:intracellular iron ion homeostasis"/>
    <property type="evidence" value="ECO:0007669"/>
    <property type="project" value="InterPro"/>
</dbReference>
<dbReference type="GO" id="GO:0051537">
    <property type="term" value="F:2 iron, 2 sulfur cluster binding"/>
    <property type="evidence" value="ECO:0007669"/>
    <property type="project" value="InterPro"/>
</dbReference>
<dbReference type="AlphaFoldDB" id="A0A6S6VUB7"/>
<name>A0A6S6VUB7_9PLEO</name>
<dbReference type="Proteomes" id="UP000472372">
    <property type="component" value="Chromosome 1"/>
</dbReference>
<evidence type="ECO:0000256" key="1">
    <source>
        <dbReference type="RuleBase" id="RU003860"/>
    </source>
</evidence>
<dbReference type="Gene3D" id="3.10.20.90">
    <property type="entry name" value="Phosphatidylinositol 3-kinase Catalytic Subunit, Chain A, domain 1"/>
    <property type="match status" value="1"/>
</dbReference>
<proteinExistence type="inferred from homology"/>
<sequence length="123" mass="13771">MDPRHKLYRTLDNLAIDQETTATMSARTDEEAADVQATSGVTMEGLKKKLEQGLGATYVEIEDLSGGCGQMYEAIIVSPQFAKKTTLARHRLVNTILKEEIAAIHAWTPKCHTPEEWEKKKLQ</sequence>
<dbReference type="PANTHER" id="PTHR12735:SF27">
    <property type="entry name" value="BOLA-LIKE PROTEIN 2"/>
    <property type="match status" value="1"/>
</dbReference>
<dbReference type="GO" id="GO:0051604">
    <property type="term" value="P:protein maturation"/>
    <property type="evidence" value="ECO:0007669"/>
    <property type="project" value="InterPro"/>
</dbReference>
<dbReference type="InterPro" id="IPR045115">
    <property type="entry name" value="BOL2"/>
</dbReference>
<dbReference type="PANTHER" id="PTHR12735">
    <property type="entry name" value="BOLA-LIKE PROTEIN-RELATED"/>
    <property type="match status" value="1"/>
</dbReference>
<dbReference type="InterPro" id="IPR036065">
    <property type="entry name" value="BolA-like_sf"/>
</dbReference>
<dbReference type="GO" id="GO:0005634">
    <property type="term" value="C:nucleus"/>
    <property type="evidence" value="ECO:0007669"/>
    <property type="project" value="TreeGrafter"/>
</dbReference>
<organism evidence="2 3">
    <name type="scientific">Pyrenophora teres f. teres</name>
    <dbReference type="NCBI Taxonomy" id="97479"/>
    <lineage>
        <taxon>Eukaryota</taxon>
        <taxon>Fungi</taxon>
        <taxon>Dikarya</taxon>
        <taxon>Ascomycota</taxon>
        <taxon>Pezizomycotina</taxon>
        <taxon>Dothideomycetes</taxon>
        <taxon>Pleosporomycetidae</taxon>
        <taxon>Pleosporales</taxon>
        <taxon>Pleosporineae</taxon>
        <taxon>Pleosporaceae</taxon>
        <taxon>Pyrenophora</taxon>
    </lineage>
</organism>
<reference evidence="2" key="1">
    <citation type="submission" date="2021-02" db="EMBL/GenBank/DDBJ databases">
        <authorList>
            <person name="Syme A R."/>
            <person name="Syme A R."/>
            <person name="Moolhuijzen P."/>
        </authorList>
    </citation>
    <scope>NUCLEOTIDE SEQUENCE</scope>
    <source>
        <strain evidence="2">W1-1</strain>
    </source>
</reference>
<dbReference type="EMBL" id="HG992977">
    <property type="protein sequence ID" value="CAE6997144.1"/>
    <property type="molecule type" value="Genomic_DNA"/>
</dbReference>
<dbReference type="GO" id="GO:0005829">
    <property type="term" value="C:cytosol"/>
    <property type="evidence" value="ECO:0007669"/>
    <property type="project" value="TreeGrafter"/>
</dbReference>
<dbReference type="PIRSF" id="PIRSF003113">
    <property type="entry name" value="BolA"/>
    <property type="match status" value="1"/>
</dbReference>
<comment type="similarity">
    <text evidence="1">Belongs to the BolA/IbaG family.</text>
</comment>
<gene>
    <name evidence="2" type="ORF">PTTW11_00476</name>
</gene>
<dbReference type="SUPFAM" id="SSF82657">
    <property type="entry name" value="BolA-like"/>
    <property type="match status" value="1"/>
</dbReference>
<dbReference type="Pfam" id="PF01722">
    <property type="entry name" value="BolA"/>
    <property type="match status" value="1"/>
</dbReference>
<accession>A0A6S6VUB7</accession>
<protein>
    <submittedName>
        <fullName evidence="2">BolA domain containing protein</fullName>
    </submittedName>
</protein>
<evidence type="ECO:0000313" key="3">
    <source>
        <dbReference type="Proteomes" id="UP000472372"/>
    </source>
</evidence>